<dbReference type="RefSeq" id="WP_138747508.1">
    <property type="nucleotide sequence ID" value="NZ_VCLB01000003.1"/>
</dbReference>
<comment type="caution">
    <text evidence="1">The sequence shown here is derived from an EMBL/GenBank/DDBJ whole genome shotgun (WGS) entry which is preliminary data.</text>
</comment>
<reference evidence="1 2" key="1">
    <citation type="submission" date="2019-06" db="EMBL/GenBank/DDBJ databases">
        <title>Martelella lutilitoris sp. nov., isolated from a tidal mudflat.</title>
        <authorList>
            <person name="Kim Y.-J."/>
        </authorList>
    </citation>
    <scope>NUCLEOTIDE SEQUENCE [LARGE SCALE GENOMIC DNA]</scope>
    <source>
        <strain evidence="1 2">GH2-6</strain>
    </source>
</reference>
<evidence type="ECO:0000313" key="1">
    <source>
        <dbReference type="EMBL" id="TNB48603.1"/>
    </source>
</evidence>
<keyword evidence="2" id="KW-1185">Reference proteome</keyword>
<dbReference type="Proteomes" id="UP000307874">
    <property type="component" value="Unassembled WGS sequence"/>
</dbReference>
<evidence type="ECO:0008006" key="3">
    <source>
        <dbReference type="Google" id="ProtNLM"/>
    </source>
</evidence>
<dbReference type="AlphaFoldDB" id="A0A5C4JT58"/>
<dbReference type="OrthoDB" id="7916921at2"/>
<gene>
    <name evidence="1" type="ORF">FF124_05565</name>
</gene>
<organism evidence="1 2">
    <name type="scientific">Martelella lutilitoris</name>
    <dbReference type="NCBI Taxonomy" id="2583532"/>
    <lineage>
        <taxon>Bacteria</taxon>
        <taxon>Pseudomonadati</taxon>
        <taxon>Pseudomonadota</taxon>
        <taxon>Alphaproteobacteria</taxon>
        <taxon>Hyphomicrobiales</taxon>
        <taxon>Aurantimonadaceae</taxon>
        <taxon>Martelella</taxon>
    </lineage>
</organism>
<dbReference type="EMBL" id="VCLB01000003">
    <property type="protein sequence ID" value="TNB48603.1"/>
    <property type="molecule type" value="Genomic_DNA"/>
</dbReference>
<proteinExistence type="predicted"/>
<evidence type="ECO:0000313" key="2">
    <source>
        <dbReference type="Proteomes" id="UP000307874"/>
    </source>
</evidence>
<protein>
    <recommendedName>
        <fullName evidence="3">DUF2946 domain-containing protein</fullName>
    </recommendedName>
</protein>
<sequence length="119" mass="12372">MNGNWRKIWVELAAGLAAIACFALVFVYQPAGAALAHPAPVLTNADFSFCGGAPDDDQSAHGPCHACRLKAAILPPPPQEALPAYLPLVAKTFGGNDSPCAVRPAQSSYHPRGPPAPVF</sequence>
<accession>A0A5C4JT58</accession>
<name>A0A5C4JT58_9HYPH</name>